<dbReference type="Proteomes" id="UP000003639">
    <property type="component" value="Unassembled WGS sequence"/>
</dbReference>
<proteinExistence type="inferred from homology"/>
<dbReference type="InterPro" id="IPR036390">
    <property type="entry name" value="WH_DNA-bd_sf"/>
</dbReference>
<evidence type="ECO:0000256" key="3">
    <source>
        <dbReference type="ARBA" id="ARBA00023125"/>
    </source>
</evidence>
<keyword evidence="4" id="KW-0804">Transcription</keyword>
<dbReference type="Gene3D" id="1.10.4040.10">
    <property type="entry name" value="Penicillinase repressor domain"/>
    <property type="match status" value="1"/>
</dbReference>
<comment type="similarity">
    <text evidence="1">Belongs to the BlaI transcriptional regulatory family.</text>
</comment>
<dbReference type="AlphaFoldDB" id="A6P1S2"/>
<dbReference type="InterPro" id="IPR005650">
    <property type="entry name" value="BlaI_family"/>
</dbReference>
<name>A6P1S2_9FIRM</name>
<evidence type="ECO:0000256" key="4">
    <source>
        <dbReference type="ARBA" id="ARBA00023163"/>
    </source>
</evidence>
<dbReference type="GO" id="GO:0003677">
    <property type="term" value="F:DNA binding"/>
    <property type="evidence" value="ECO:0007669"/>
    <property type="project" value="UniProtKB-KW"/>
</dbReference>
<dbReference type="InterPro" id="IPR036388">
    <property type="entry name" value="WH-like_DNA-bd_sf"/>
</dbReference>
<dbReference type="PIRSF" id="PIRSF019455">
    <property type="entry name" value="CopR_AtkY"/>
    <property type="match status" value="1"/>
</dbReference>
<dbReference type="GO" id="GO:0045892">
    <property type="term" value="P:negative regulation of DNA-templated transcription"/>
    <property type="evidence" value="ECO:0007669"/>
    <property type="project" value="InterPro"/>
</dbReference>
<keyword evidence="6" id="KW-1185">Reference proteome</keyword>
<dbReference type="SUPFAM" id="SSF46785">
    <property type="entry name" value="Winged helix' DNA-binding domain"/>
    <property type="match status" value="1"/>
</dbReference>
<dbReference type="eggNOG" id="COG3682">
    <property type="taxonomic scope" value="Bacteria"/>
</dbReference>
<accession>A6P1S2</accession>
<reference evidence="5 6" key="2">
    <citation type="submission" date="2007-06" db="EMBL/GenBank/DDBJ databases">
        <title>Draft genome sequence of Pseudoflavonifractor capillosus ATCC 29799.</title>
        <authorList>
            <person name="Sudarsanam P."/>
            <person name="Ley R."/>
            <person name="Guruge J."/>
            <person name="Turnbaugh P.J."/>
            <person name="Mahowald M."/>
            <person name="Liep D."/>
            <person name="Gordon J."/>
        </authorList>
    </citation>
    <scope>NUCLEOTIDE SEQUENCE [LARGE SCALE GENOMIC DNA]</scope>
    <source>
        <strain evidence="5 6">ATCC 29799</strain>
    </source>
</reference>
<evidence type="ECO:0000256" key="1">
    <source>
        <dbReference type="ARBA" id="ARBA00011046"/>
    </source>
</evidence>
<dbReference type="Pfam" id="PF03965">
    <property type="entry name" value="Penicillinase_R"/>
    <property type="match status" value="1"/>
</dbReference>
<dbReference type="Gene3D" id="1.10.10.10">
    <property type="entry name" value="Winged helix-like DNA-binding domain superfamily/Winged helix DNA-binding domain"/>
    <property type="match status" value="1"/>
</dbReference>
<keyword evidence="3" id="KW-0238">DNA-binding</keyword>
<evidence type="ECO:0000313" key="5">
    <source>
        <dbReference type="EMBL" id="EDM97965.1"/>
    </source>
</evidence>
<sequence length="134" mass="15202">MQKKEVHPVDFFKRLPESELDIMLAVWTAEGEISAPEILSALDRPLTASALHSYLKRLEEKGFLSCRKEGKTNLYTPLISKAHYQEEEGKTILGKLYAGSLRRFAAALHDGGSLRREDVAELRAYLDQLEEEAR</sequence>
<evidence type="ECO:0000313" key="6">
    <source>
        <dbReference type="Proteomes" id="UP000003639"/>
    </source>
</evidence>
<keyword evidence="2" id="KW-0805">Transcription regulation</keyword>
<protein>
    <submittedName>
        <fullName evidence="5">Transcriptional regulator, BlaI/MecI/CopY family</fullName>
    </submittedName>
</protein>
<reference evidence="5 6" key="1">
    <citation type="submission" date="2007-04" db="EMBL/GenBank/DDBJ databases">
        <authorList>
            <person name="Fulton L."/>
            <person name="Clifton S."/>
            <person name="Fulton B."/>
            <person name="Xu J."/>
            <person name="Minx P."/>
            <person name="Pepin K.H."/>
            <person name="Johnson M."/>
            <person name="Thiruvilangam P."/>
            <person name="Bhonagiri V."/>
            <person name="Nash W.E."/>
            <person name="Mardis E.R."/>
            <person name="Wilson R.K."/>
        </authorList>
    </citation>
    <scope>NUCLEOTIDE SEQUENCE [LARGE SCALE GENOMIC DNA]</scope>
    <source>
        <strain evidence="5 6">ATCC 29799</strain>
    </source>
</reference>
<organism evidence="5 6">
    <name type="scientific">Pseudoflavonifractor capillosus ATCC 29799</name>
    <dbReference type="NCBI Taxonomy" id="411467"/>
    <lineage>
        <taxon>Bacteria</taxon>
        <taxon>Bacillati</taxon>
        <taxon>Bacillota</taxon>
        <taxon>Clostridia</taxon>
        <taxon>Eubacteriales</taxon>
        <taxon>Oscillospiraceae</taxon>
        <taxon>Pseudoflavonifractor</taxon>
    </lineage>
</organism>
<evidence type="ECO:0000256" key="2">
    <source>
        <dbReference type="ARBA" id="ARBA00023015"/>
    </source>
</evidence>
<dbReference type="EMBL" id="AAXG02000047">
    <property type="protein sequence ID" value="EDM97965.1"/>
    <property type="molecule type" value="Genomic_DNA"/>
</dbReference>
<comment type="caution">
    <text evidence="5">The sequence shown here is derived from an EMBL/GenBank/DDBJ whole genome shotgun (WGS) entry which is preliminary data.</text>
</comment>
<gene>
    <name evidence="5" type="ORF">BACCAP_04445</name>
</gene>
<dbReference type="STRING" id="411467.BACCAP_04445"/>